<evidence type="ECO:0000313" key="3">
    <source>
        <dbReference type="Proteomes" id="UP000271087"/>
    </source>
</evidence>
<sequence length="154" mass="17282">MIFENVTKNLVQAGRLNRRMDPTVNKTTFKDLRNVTNIDVPTSSIVSYFLHVYAYLIIGSMLLLINISVFLMVMIHKALRTPYLILAVVFFNNALTGMSAILTGMKRLIVSTVEEQYIVHYDCVLNYTTAVIAVTSAAPASLTEPIRHVSHFCV</sequence>
<keyword evidence="1" id="KW-0812">Transmembrane</keyword>
<protein>
    <recommendedName>
        <fullName evidence="4">G-protein coupled receptors family 1 profile domain-containing protein</fullName>
    </recommendedName>
</protein>
<dbReference type="EMBL" id="UYRW01004352">
    <property type="protein sequence ID" value="VDM92545.1"/>
    <property type="molecule type" value="Genomic_DNA"/>
</dbReference>
<proteinExistence type="predicted"/>
<evidence type="ECO:0008006" key="4">
    <source>
        <dbReference type="Google" id="ProtNLM"/>
    </source>
</evidence>
<dbReference type="OrthoDB" id="5873666at2759"/>
<feature type="transmembrane region" description="Helical" evidence="1">
    <location>
        <begin position="81"/>
        <end position="102"/>
    </location>
</feature>
<dbReference type="AlphaFoldDB" id="A0A3P7M875"/>
<keyword evidence="3" id="KW-1185">Reference proteome</keyword>
<evidence type="ECO:0000256" key="1">
    <source>
        <dbReference type="SAM" id="Phobius"/>
    </source>
</evidence>
<feature type="non-terminal residue" evidence="2">
    <location>
        <position position="154"/>
    </location>
</feature>
<evidence type="ECO:0000313" key="2">
    <source>
        <dbReference type="EMBL" id="VDM92545.1"/>
    </source>
</evidence>
<keyword evidence="1" id="KW-0472">Membrane</keyword>
<gene>
    <name evidence="2" type="ORF">NOO_LOCUS9235</name>
</gene>
<reference evidence="2 3" key="1">
    <citation type="submission" date="2018-08" db="EMBL/GenBank/DDBJ databases">
        <authorList>
            <person name="Laetsch R D."/>
            <person name="Stevens L."/>
            <person name="Kumar S."/>
            <person name="Blaxter L. M."/>
        </authorList>
    </citation>
    <scope>NUCLEOTIDE SEQUENCE [LARGE SCALE GENOMIC DNA]</scope>
</reference>
<keyword evidence="1" id="KW-1133">Transmembrane helix</keyword>
<dbReference type="Proteomes" id="UP000271087">
    <property type="component" value="Unassembled WGS sequence"/>
</dbReference>
<feature type="transmembrane region" description="Helical" evidence="1">
    <location>
        <begin position="52"/>
        <end position="75"/>
    </location>
</feature>
<accession>A0A3P7M875</accession>
<name>A0A3P7M875_ONCOC</name>
<organism evidence="2 3">
    <name type="scientific">Onchocerca ochengi</name>
    <name type="common">Filarial nematode worm</name>
    <dbReference type="NCBI Taxonomy" id="42157"/>
    <lineage>
        <taxon>Eukaryota</taxon>
        <taxon>Metazoa</taxon>
        <taxon>Ecdysozoa</taxon>
        <taxon>Nematoda</taxon>
        <taxon>Chromadorea</taxon>
        <taxon>Rhabditida</taxon>
        <taxon>Spirurina</taxon>
        <taxon>Spiruromorpha</taxon>
        <taxon>Filarioidea</taxon>
        <taxon>Onchocercidae</taxon>
        <taxon>Onchocerca</taxon>
    </lineage>
</organism>